<dbReference type="PANTHER" id="PTHR48097">
    <property type="entry name" value="L-THREONINE ALDOLASE-RELATED"/>
    <property type="match status" value="1"/>
</dbReference>
<dbReference type="EMBL" id="DTQM01000040">
    <property type="protein sequence ID" value="HGC41986.1"/>
    <property type="molecule type" value="Genomic_DNA"/>
</dbReference>
<feature type="modified residue" description="N6-(pyridoxal phosphate)lysine" evidence="6">
    <location>
        <position position="215"/>
    </location>
</feature>
<dbReference type="PIRSF" id="PIRSF017617">
    <property type="entry name" value="Thr_aldolase"/>
    <property type="match status" value="1"/>
</dbReference>
<dbReference type="Gene3D" id="3.40.640.10">
    <property type="entry name" value="Type I PLP-dependent aspartate aminotransferase-like (Major domain)"/>
    <property type="match status" value="1"/>
</dbReference>
<dbReference type="SUPFAM" id="SSF53383">
    <property type="entry name" value="PLP-dependent transferases"/>
    <property type="match status" value="1"/>
</dbReference>
<evidence type="ECO:0000256" key="6">
    <source>
        <dbReference type="PIRSR" id="PIRSR017617-1"/>
    </source>
</evidence>
<evidence type="ECO:0000256" key="3">
    <source>
        <dbReference type="ARBA" id="ARBA00011881"/>
    </source>
</evidence>
<protein>
    <submittedName>
        <fullName evidence="8">Low specificity L-threonine aldolase</fullName>
    </submittedName>
</protein>
<evidence type="ECO:0000256" key="1">
    <source>
        <dbReference type="ARBA" id="ARBA00001933"/>
    </source>
</evidence>
<proteinExistence type="inferred from homology"/>
<dbReference type="GO" id="GO:0008732">
    <property type="term" value="F:L-allo-threonine aldolase activity"/>
    <property type="evidence" value="ECO:0007669"/>
    <property type="project" value="TreeGrafter"/>
</dbReference>
<dbReference type="InterPro" id="IPR015422">
    <property type="entry name" value="PyrdxlP-dep_Trfase_small"/>
</dbReference>
<dbReference type="InterPro" id="IPR015424">
    <property type="entry name" value="PyrdxlP-dep_Trfase"/>
</dbReference>
<dbReference type="InterPro" id="IPR001597">
    <property type="entry name" value="ArAA_b-elim_lyase/Thr_aldolase"/>
</dbReference>
<evidence type="ECO:0000256" key="2">
    <source>
        <dbReference type="ARBA" id="ARBA00006966"/>
    </source>
</evidence>
<evidence type="ECO:0000313" key="8">
    <source>
        <dbReference type="EMBL" id="HGC41986.1"/>
    </source>
</evidence>
<keyword evidence="4" id="KW-0663">Pyridoxal phosphate</keyword>
<dbReference type="PANTHER" id="PTHR48097:SF9">
    <property type="entry name" value="L-THREONINE ALDOLASE"/>
    <property type="match status" value="1"/>
</dbReference>
<evidence type="ECO:0000256" key="4">
    <source>
        <dbReference type="ARBA" id="ARBA00022898"/>
    </source>
</evidence>
<sequence length="356" mass="37315">MSLTPPLPDPALPPVRINLFSDTQSRPTAAMRQAMAAAEVGDEQRGEDPTINALCARMAALLGKDAAMFLPSGTMCNEIAILTHCRPGDEILAHESSHIATSEGGAPWALAGARVVGLAGARGQFSRETLRAALTSRDYRYAAPQTLIAVEQTANFGGGSVWPQDALDAIADLAREHGINTHMDGARLLNAVVASGVGAAAMARGYDSVWLDFTKGLGAPIGAVLAGSHAFIDAAWRWKQRLGGAFRQGGIAAAACLYALDHHVARLAEDHQNAALLAARLAEIPGLSVTPPETNLVFFEITGDGDAETLARRLRAAGVLISVMGPKRGRAGLYLDISRADVETAAEAFREAARGL</sequence>
<organism evidence="8">
    <name type="scientific">Acidicaldus sp</name>
    <dbReference type="NCBI Taxonomy" id="1872105"/>
    <lineage>
        <taxon>Bacteria</taxon>
        <taxon>Pseudomonadati</taxon>
        <taxon>Pseudomonadota</taxon>
        <taxon>Alphaproteobacteria</taxon>
        <taxon>Acetobacterales</taxon>
        <taxon>Acetobacteraceae</taxon>
        <taxon>Acidicaldus</taxon>
    </lineage>
</organism>
<dbReference type="Gene3D" id="3.90.1150.10">
    <property type="entry name" value="Aspartate Aminotransferase, domain 1"/>
    <property type="match status" value="1"/>
</dbReference>
<dbReference type="InterPro" id="IPR023603">
    <property type="entry name" value="Low_specificity_L-TA-like"/>
</dbReference>
<comment type="similarity">
    <text evidence="2">Belongs to the threonine aldolase family.</text>
</comment>
<accession>A0A8J4H9Y0</accession>
<dbReference type="GO" id="GO:0005829">
    <property type="term" value="C:cytosol"/>
    <property type="evidence" value="ECO:0007669"/>
    <property type="project" value="TreeGrafter"/>
</dbReference>
<dbReference type="GO" id="GO:0006545">
    <property type="term" value="P:glycine biosynthetic process"/>
    <property type="evidence" value="ECO:0007669"/>
    <property type="project" value="TreeGrafter"/>
</dbReference>
<dbReference type="NCBIfam" id="NF041359">
    <property type="entry name" value="GntG_guanitoxin"/>
    <property type="match status" value="1"/>
</dbReference>
<keyword evidence="5" id="KW-0456">Lyase</keyword>
<dbReference type="Pfam" id="PF01212">
    <property type="entry name" value="Beta_elim_lyase"/>
    <property type="match status" value="1"/>
</dbReference>
<dbReference type="FunFam" id="3.40.640.10:FF:000030">
    <property type="entry name" value="Low-specificity L-threonine aldolase"/>
    <property type="match status" value="1"/>
</dbReference>
<evidence type="ECO:0000256" key="5">
    <source>
        <dbReference type="ARBA" id="ARBA00023239"/>
    </source>
</evidence>
<gene>
    <name evidence="8" type="ORF">ENY07_02015</name>
</gene>
<reference evidence="8" key="1">
    <citation type="journal article" date="2020" name="mSystems">
        <title>Genome- and Community-Level Interaction Insights into Carbon Utilization and Element Cycling Functions of Hydrothermarchaeota in Hydrothermal Sediment.</title>
        <authorList>
            <person name="Zhou Z."/>
            <person name="Liu Y."/>
            <person name="Xu W."/>
            <person name="Pan J."/>
            <person name="Luo Z.H."/>
            <person name="Li M."/>
        </authorList>
    </citation>
    <scope>NUCLEOTIDE SEQUENCE</scope>
    <source>
        <strain evidence="8">SpSt-997</strain>
    </source>
</reference>
<comment type="cofactor">
    <cofactor evidence="1">
        <name>pyridoxal 5'-phosphate</name>
        <dbReference type="ChEBI" id="CHEBI:597326"/>
    </cofactor>
</comment>
<comment type="subunit">
    <text evidence="3">Homotetramer.</text>
</comment>
<dbReference type="AlphaFoldDB" id="A0A8J4H9Y0"/>
<comment type="caution">
    <text evidence="8">The sequence shown here is derived from an EMBL/GenBank/DDBJ whole genome shotgun (WGS) entry which is preliminary data.</text>
</comment>
<feature type="domain" description="Aromatic amino acid beta-eliminating lyase/threonine aldolase" evidence="7">
    <location>
        <begin position="19"/>
        <end position="301"/>
    </location>
</feature>
<dbReference type="GO" id="GO:0006567">
    <property type="term" value="P:L-threonine catabolic process"/>
    <property type="evidence" value="ECO:0007669"/>
    <property type="project" value="TreeGrafter"/>
</dbReference>
<dbReference type="InterPro" id="IPR015421">
    <property type="entry name" value="PyrdxlP-dep_Trfase_major"/>
</dbReference>
<name>A0A8J4H9Y0_9PROT</name>
<evidence type="ECO:0000259" key="7">
    <source>
        <dbReference type="Pfam" id="PF01212"/>
    </source>
</evidence>